<keyword evidence="2" id="KW-1185">Reference proteome</keyword>
<dbReference type="Proteomes" id="UP000318528">
    <property type="component" value="Unassembled WGS sequence"/>
</dbReference>
<evidence type="ECO:0000313" key="2">
    <source>
        <dbReference type="Proteomes" id="UP000318528"/>
    </source>
</evidence>
<proteinExistence type="predicted"/>
<protein>
    <recommendedName>
        <fullName evidence="3">DUF4935 domain-containing protein</fullName>
    </recommendedName>
</protein>
<evidence type="ECO:0008006" key="3">
    <source>
        <dbReference type="Google" id="ProtNLM"/>
    </source>
</evidence>
<dbReference type="RefSeq" id="WP_143386568.1">
    <property type="nucleotide sequence ID" value="NZ_VJZM01000006.1"/>
</dbReference>
<accession>A0ABY3CPP1</accession>
<reference evidence="1 2" key="1">
    <citation type="submission" date="2019-07" db="EMBL/GenBank/DDBJ databases">
        <title>Novel species of Flavobacterium.</title>
        <authorList>
            <person name="Liu Q."/>
            <person name="Xin Y.-H."/>
        </authorList>
    </citation>
    <scope>NUCLEOTIDE SEQUENCE [LARGE SCALE GENOMIC DNA]</scope>
    <source>
        <strain evidence="1 2">GSP39</strain>
    </source>
</reference>
<gene>
    <name evidence="1" type="ORF">FNW12_01510</name>
</gene>
<dbReference type="EMBL" id="VJZN01000002">
    <property type="protein sequence ID" value="TRX09820.1"/>
    <property type="molecule type" value="Genomic_DNA"/>
</dbReference>
<evidence type="ECO:0000313" key="1">
    <source>
        <dbReference type="EMBL" id="TRX09820.1"/>
    </source>
</evidence>
<sequence length="257" mass="29123">MKIIFDSNVWQIITIPENFPDDPFQDDFKIIRQAIIDKKIKAFLSETIFTIEAIRKVERQDYFASRKAKIDITENETSNGWINSTFTIRPEKGIDFNERPILKKYFDEALKLGFKVIRLPRIAGMVNEEIESLRYKQTGDELNLYLEKVSEVIGEIENLGAGKAQIDAIGKLYDPIAMKGLKKAPATERNKIAKAAAEWADGDSVAISIAMNCDYFCTRDQAKGAGSKSVLSVSNLAWLRTNYNFETILPENLSKLV</sequence>
<organism evidence="1 2">
    <name type="scientific">Flavobacterium gawalongense</name>
    <dbReference type="NCBI Taxonomy" id="2594432"/>
    <lineage>
        <taxon>Bacteria</taxon>
        <taxon>Pseudomonadati</taxon>
        <taxon>Bacteroidota</taxon>
        <taxon>Flavobacteriia</taxon>
        <taxon>Flavobacteriales</taxon>
        <taxon>Flavobacteriaceae</taxon>
        <taxon>Flavobacterium</taxon>
    </lineage>
</organism>
<name>A0ABY3CPP1_9FLAO</name>
<comment type="caution">
    <text evidence="1">The sequence shown here is derived from an EMBL/GenBank/DDBJ whole genome shotgun (WGS) entry which is preliminary data.</text>
</comment>